<reference evidence="10" key="1">
    <citation type="submission" date="2019-06" db="EMBL/GenBank/DDBJ databases">
        <title>Alistipes onderdonkii subsp. vulgaris subsp. nov., Alistipes dispar sp. nov. and Alistipes communis sp. nov., isolated from human faeces, and creation of Alistipes onderdonkii subsp. onderdonkii subsp. nov.</title>
        <authorList>
            <person name="Sakamoto M."/>
            <person name="Ikeyama N."/>
            <person name="Ogata Y."/>
            <person name="Suda W."/>
            <person name="Iino T."/>
            <person name="Hattori M."/>
            <person name="Ohkuma M."/>
        </authorList>
    </citation>
    <scope>NUCLEOTIDE SEQUENCE [LARGE SCALE GENOMIC DNA]</scope>
    <source>
        <strain evidence="10">5CPEGH6</strain>
    </source>
</reference>
<keyword evidence="5" id="KW-0998">Cell outer membrane</keyword>
<dbReference type="Gene3D" id="1.25.40.390">
    <property type="match status" value="1"/>
</dbReference>
<keyword evidence="10" id="KW-1185">Reference proteome</keyword>
<dbReference type="Proteomes" id="UP000319374">
    <property type="component" value="Chromosome"/>
</dbReference>
<evidence type="ECO:0000256" key="1">
    <source>
        <dbReference type="ARBA" id="ARBA00004442"/>
    </source>
</evidence>
<proteinExistence type="inferred from homology"/>
<dbReference type="SUPFAM" id="SSF48452">
    <property type="entry name" value="TPR-like"/>
    <property type="match status" value="1"/>
</dbReference>
<sequence length="513" mass="57901">MLKMKKTFRYLLLLGALTGFASCLDEVPYGTYSNETFYNTEADAESALMYAYVPINYIDYCGRFLFFLSDVPTNQYKSYGKADESPLFQWDITPTSDEAIYFFKSAYVSLARTNSVLENVSRMTSISAMARNRILGEAHFLRAFNHFMLVINYGSVPIRSKTVSTVSDSYKDFAPIEKIYGFIIGELEEAIGLLPVNKVQGRADKVAAQALLARVYLYLASSKASGAPGYDWVADADDMYALAAQYASDVLEGQTVYRLDPDLGNVYDVDHQADGVEHIFMTSMNREASGMEGTYSQLPQMFAIQTGNIVYISSSLAGGGEVMKFMNYESGFQVMRVDNEFRDTYDDADLRKQLMVTTIYNEDGSVLATYDPSNLTSSDNVKNKFFYPFCRKYTDPKSNSNRTSANLYLIRFAEVALTYAEAAGPTEEGYKWVNEVRKRAGLGALPEGLSVADFREAVIQERIKELAFEGHGIYELRRLNRADERHITNKAFKPTYAYFYPAPQREMDLNPQR</sequence>
<evidence type="ECO:0000256" key="3">
    <source>
        <dbReference type="ARBA" id="ARBA00022729"/>
    </source>
</evidence>
<accession>A0A4Y1X1C3</accession>
<evidence type="ECO:0000256" key="4">
    <source>
        <dbReference type="ARBA" id="ARBA00023136"/>
    </source>
</evidence>
<feature type="domain" description="SusD-like N-terminal" evidence="8">
    <location>
        <begin position="87"/>
        <end position="217"/>
    </location>
</feature>
<evidence type="ECO:0000259" key="8">
    <source>
        <dbReference type="Pfam" id="PF14322"/>
    </source>
</evidence>
<dbReference type="PROSITE" id="PS51257">
    <property type="entry name" value="PROKAR_LIPOPROTEIN"/>
    <property type="match status" value="1"/>
</dbReference>
<dbReference type="InterPro" id="IPR012944">
    <property type="entry name" value="SusD_RagB_dom"/>
</dbReference>
<feature type="signal peptide" evidence="6">
    <location>
        <begin position="1"/>
        <end position="21"/>
    </location>
</feature>
<feature type="domain" description="RagB/SusD" evidence="7">
    <location>
        <begin position="366"/>
        <end position="502"/>
    </location>
</feature>
<dbReference type="OrthoDB" id="727588at2"/>
<dbReference type="InterPro" id="IPR033985">
    <property type="entry name" value="SusD-like_N"/>
</dbReference>
<dbReference type="KEGG" id="ada:A5CPEGH6_11720"/>
<dbReference type="GeneID" id="98673149"/>
<evidence type="ECO:0000259" key="7">
    <source>
        <dbReference type="Pfam" id="PF07980"/>
    </source>
</evidence>
<evidence type="ECO:0000256" key="6">
    <source>
        <dbReference type="SAM" id="SignalP"/>
    </source>
</evidence>
<comment type="similarity">
    <text evidence="2">Belongs to the SusD family.</text>
</comment>
<evidence type="ECO:0000256" key="2">
    <source>
        <dbReference type="ARBA" id="ARBA00006275"/>
    </source>
</evidence>
<dbReference type="GO" id="GO:0009279">
    <property type="term" value="C:cell outer membrane"/>
    <property type="evidence" value="ECO:0007669"/>
    <property type="project" value="UniProtKB-SubCell"/>
</dbReference>
<evidence type="ECO:0000313" key="9">
    <source>
        <dbReference type="EMBL" id="BBL06534.1"/>
    </source>
</evidence>
<evidence type="ECO:0000256" key="5">
    <source>
        <dbReference type="ARBA" id="ARBA00023237"/>
    </source>
</evidence>
<dbReference type="EMBL" id="AP019736">
    <property type="protein sequence ID" value="BBL06534.1"/>
    <property type="molecule type" value="Genomic_DNA"/>
</dbReference>
<dbReference type="AlphaFoldDB" id="A0A4Y1X1C3"/>
<keyword evidence="3 6" id="KW-0732">Signal</keyword>
<comment type="subcellular location">
    <subcellularLocation>
        <location evidence="1">Cell outer membrane</location>
    </subcellularLocation>
</comment>
<dbReference type="Pfam" id="PF07980">
    <property type="entry name" value="SusD_RagB"/>
    <property type="match status" value="1"/>
</dbReference>
<dbReference type="Pfam" id="PF14322">
    <property type="entry name" value="SusD-like_3"/>
    <property type="match status" value="1"/>
</dbReference>
<feature type="chain" id="PRO_5021303325" evidence="6">
    <location>
        <begin position="22"/>
        <end position="513"/>
    </location>
</feature>
<protein>
    <submittedName>
        <fullName evidence="9">Carbohydrate-binding protein</fullName>
    </submittedName>
</protein>
<dbReference type="RefSeq" id="WP_141428347.1">
    <property type="nucleotide sequence ID" value="NZ_AP019736.1"/>
</dbReference>
<name>A0A4Y1X1C3_9BACT</name>
<keyword evidence="4" id="KW-0472">Membrane</keyword>
<gene>
    <name evidence="9" type="ORF">A5CPEGH6_11720</name>
</gene>
<organism evidence="9 10">
    <name type="scientific">Alistipes dispar</name>
    <dbReference type="NCBI Taxonomy" id="2585119"/>
    <lineage>
        <taxon>Bacteria</taxon>
        <taxon>Pseudomonadati</taxon>
        <taxon>Bacteroidota</taxon>
        <taxon>Bacteroidia</taxon>
        <taxon>Bacteroidales</taxon>
        <taxon>Rikenellaceae</taxon>
        <taxon>Alistipes</taxon>
    </lineage>
</organism>
<dbReference type="InterPro" id="IPR011990">
    <property type="entry name" value="TPR-like_helical_dom_sf"/>
</dbReference>
<evidence type="ECO:0000313" key="10">
    <source>
        <dbReference type="Proteomes" id="UP000319374"/>
    </source>
</evidence>